<accession>A0ACB8G9F1</accession>
<sequence length="954" mass="104568">MCVFVTSGTLRGTAYIKLTSVAPAVMNSAHAQSTLRLVSVPRTVAGTTITITGLGVTTECDPLKGSSRDCRCLPDYRWNDDSCARLQACEAGGIFQSFISVFLPPPCQCLRWTSSDTGYCQSPFSASKVSKSSTLPPKQASAGAEDDLTLSFSLTEGATDVKWYFFHPKWSDAKEIYNGTEITLLQNGSKAVLRVSSSSPDWAGEYICRFRNGSALQEWRQVVTVPLVAADIVQTPSQVSMNCNPLDVLSLQCCIRNRGIPLKASWNPGAPDPVDLVGTEDSLCHSLVLNSCPSSDTTYRCTFESSGLGSVQTTVAVSVIQAGDLFCPGENVQGRWNVTRAGRVAEIPCPTGREGTMLRSCFSSGIWGDVQNNCASKELLSGLHEAQLLQAGLGSPQSEVPWMIEWLKLEVKPDQNQKIYPVDLLTLVITLDIISEVALDSSMQLDSHSVTDLLNTVNWMLDLDPKTTWSEVQARNQSAGSMFLQAIEDLTSLLVPPTSEFNLTLPNLELQSSTFNLTWLGDFNKIFDTDPPLRSHISRKELDEVVHEEQSIIITSLVLKKMDQILPGHYGVDSGHILGSLVMSNAIMSPNGSVTEIDIDMTFGLRNMTSNMEENLMAQCVFWNHNLLEGTGAWSTEGCQSLTTEMTEIIENTINCSCHHLTSFSVLMSINPVPVSFALTFLSKFGVCATILALVASLSIYALVWTSVVKNKVSFFRYTTLANISFSLLVGSSWFLGASLLEVSHESKLCVAAAFFTHLFYLATFFWMLVQALMLCHRLIFVFHHLPIRSVIPAMIAVGYLCPLVLAGATMAAFFPKQNYLQETICWLSASSKAIYAFSIPILIIVAVNLLILFVVLIKLLRPSVSEGSHGEEKKALLGVFKALLILTPVFGLTWGLGVITMTSEASRFVHYAFTILNSLQVWGALRKRLNCSRTYAITLSQKIETIKFQAVSN</sequence>
<reference evidence="1" key="1">
    <citation type="submission" date="2021-08" db="EMBL/GenBank/DDBJ databases">
        <title>The first chromosome-level gecko genome reveals the dynamic sex chromosomes of Neotropical dwarf geckos (Sphaerodactylidae: Sphaerodactylus).</title>
        <authorList>
            <person name="Pinto B.J."/>
            <person name="Keating S.E."/>
            <person name="Gamble T."/>
        </authorList>
    </citation>
    <scope>NUCLEOTIDE SEQUENCE</scope>
    <source>
        <strain evidence="1">TG3544</strain>
    </source>
</reference>
<dbReference type="EMBL" id="CM037614">
    <property type="protein sequence ID" value="KAH8016105.1"/>
    <property type="molecule type" value="Genomic_DNA"/>
</dbReference>
<evidence type="ECO:0000313" key="1">
    <source>
        <dbReference type="EMBL" id="KAH8016105.1"/>
    </source>
</evidence>
<organism evidence="1 2">
    <name type="scientific">Sphaerodactylus townsendi</name>
    <dbReference type="NCBI Taxonomy" id="933632"/>
    <lineage>
        <taxon>Eukaryota</taxon>
        <taxon>Metazoa</taxon>
        <taxon>Chordata</taxon>
        <taxon>Craniata</taxon>
        <taxon>Vertebrata</taxon>
        <taxon>Euteleostomi</taxon>
        <taxon>Lepidosauria</taxon>
        <taxon>Squamata</taxon>
        <taxon>Bifurcata</taxon>
        <taxon>Gekkota</taxon>
        <taxon>Sphaerodactylidae</taxon>
        <taxon>Sphaerodactylus</taxon>
    </lineage>
</organism>
<dbReference type="Proteomes" id="UP000827872">
    <property type="component" value="Linkage Group LG01"/>
</dbReference>
<comment type="caution">
    <text evidence="1">The sequence shown here is derived from an EMBL/GenBank/DDBJ whole genome shotgun (WGS) entry which is preliminary data.</text>
</comment>
<name>A0ACB8G9F1_9SAUR</name>
<proteinExistence type="predicted"/>
<keyword evidence="2" id="KW-1185">Reference proteome</keyword>
<gene>
    <name evidence="1" type="ORF">K3G42_012062</name>
</gene>
<evidence type="ECO:0000313" key="2">
    <source>
        <dbReference type="Proteomes" id="UP000827872"/>
    </source>
</evidence>
<protein>
    <submittedName>
        <fullName evidence="1">Uncharacterized protein</fullName>
    </submittedName>
</protein>